<evidence type="ECO:0000259" key="1">
    <source>
        <dbReference type="PROSITE" id="PS50835"/>
    </source>
</evidence>
<name>A0A1X7SWW1_AMPQE</name>
<dbReference type="SMART" id="SM00408">
    <property type="entry name" value="IGc2"/>
    <property type="match status" value="2"/>
</dbReference>
<dbReference type="InterPro" id="IPR003599">
    <property type="entry name" value="Ig_sub"/>
</dbReference>
<accession>A0A1X7SWW1</accession>
<sequence>MFYPLDNADDSGMYTCNVEVTAPNSYIYLRNTSANASISITVIATPEPLVEIVSMGIAEPGKEYMLNCTVTIVDRLIVSPVITWSKRSANNVISVPPDLMTVSNVMSSLYLNFSSLNTSDAGLYTCEASINVSQMSMVARNNEFWNLLLKITIPFVYLHVSQSRESNLLAGSNLILTCDISVDPNVDTPFTVNVTWNMTDQQIMSNSNFGGEINSSSILADTDRVNISSVMMRSGFNEYRSTLNFTTLSSIEDSGTYTCIVTIVPASAYEYVMTSDTNYTNIHFIVTGKL</sequence>
<feature type="domain" description="Ig-like" evidence="1">
    <location>
        <begin position="46"/>
        <end position="136"/>
    </location>
</feature>
<dbReference type="PANTHER" id="PTHR45889:SF8">
    <property type="entry name" value="IG-LIKE DOMAIN-CONTAINING PROTEIN"/>
    <property type="match status" value="1"/>
</dbReference>
<feature type="domain" description="Ig-like" evidence="1">
    <location>
        <begin position="154"/>
        <end position="262"/>
    </location>
</feature>
<dbReference type="InterPro" id="IPR007110">
    <property type="entry name" value="Ig-like_dom"/>
</dbReference>
<dbReference type="SUPFAM" id="SSF48726">
    <property type="entry name" value="Immunoglobulin"/>
    <property type="match status" value="2"/>
</dbReference>
<evidence type="ECO:0000313" key="2">
    <source>
        <dbReference type="EnsemblMetazoa" id="Aqu2.1.06560_001"/>
    </source>
</evidence>
<protein>
    <recommendedName>
        <fullName evidence="1">Ig-like domain-containing protein</fullName>
    </recommendedName>
</protein>
<reference evidence="2" key="1">
    <citation type="submission" date="2017-05" db="UniProtKB">
        <authorList>
            <consortium name="EnsemblMetazoa"/>
        </authorList>
    </citation>
    <scope>IDENTIFICATION</scope>
</reference>
<dbReference type="InParanoid" id="A0A1X7SWW1"/>
<dbReference type="SMART" id="SM00409">
    <property type="entry name" value="IG"/>
    <property type="match status" value="2"/>
</dbReference>
<dbReference type="PROSITE" id="PS50835">
    <property type="entry name" value="IG_LIKE"/>
    <property type="match status" value="2"/>
</dbReference>
<proteinExistence type="predicted"/>
<dbReference type="InterPro" id="IPR013783">
    <property type="entry name" value="Ig-like_fold"/>
</dbReference>
<dbReference type="InterPro" id="IPR003598">
    <property type="entry name" value="Ig_sub2"/>
</dbReference>
<dbReference type="AlphaFoldDB" id="A0A1X7SWW1"/>
<organism evidence="2">
    <name type="scientific">Amphimedon queenslandica</name>
    <name type="common">Sponge</name>
    <dbReference type="NCBI Taxonomy" id="400682"/>
    <lineage>
        <taxon>Eukaryota</taxon>
        <taxon>Metazoa</taxon>
        <taxon>Porifera</taxon>
        <taxon>Demospongiae</taxon>
        <taxon>Heteroscleromorpha</taxon>
        <taxon>Haplosclerida</taxon>
        <taxon>Niphatidae</taxon>
        <taxon>Amphimedon</taxon>
    </lineage>
</organism>
<dbReference type="InterPro" id="IPR036179">
    <property type="entry name" value="Ig-like_dom_sf"/>
</dbReference>
<dbReference type="EnsemblMetazoa" id="Aqu2.1.06560_001">
    <property type="protein sequence ID" value="Aqu2.1.06560_001"/>
    <property type="gene ID" value="Aqu2.1.06560"/>
</dbReference>
<dbReference type="OrthoDB" id="152385at2759"/>
<dbReference type="Gene3D" id="2.60.40.10">
    <property type="entry name" value="Immunoglobulins"/>
    <property type="match status" value="2"/>
</dbReference>
<dbReference type="CDD" id="cd00096">
    <property type="entry name" value="Ig"/>
    <property type="match status" value="1"/>
</dbReference>
<dbReference type="PANTHER" id="PTHR45889">
    <property type="entry name" value="IG-LIKE DOMAIN-CONTAINING PROTEIN"/>
    <property type="match status" value="1"/>
</dbReference>